<evidence type="ECO:0000259" key="4">
    <source>
        <dbReference type="PROSITE" id="PS50048"/>
    </source>
</evidence>
<dbReference type="InterPro" id="IPR001138">
    <property type="entry name" value="Zn2Cys6_DnaBD"/>
</dbReference>
<feature type="compositionally biased region" description="Basic and acidic residues" evidence="3">
    <location>
        <begin position="179"/>
        <end position="191"/>
    </location>
</feature>
<accession>A0ABR3PRC2</accession>
<dbReference type="RefSeq" id="XP_069204954.1">
    <property type="nucleotide sequence ID" value="XM_069357017.1"/>
</dbReference>
<comment type="caution">
    <text evidence="5">The sequence shown here is derived from an EMBL/GenBank/DDBJ whole genome shotgun (WGS) entry which is preliminary data.</text>
</comment>
<feature type="region of interest" description="Disordered" evidence="3">
    <location>
        <begin position="1"/>
        <end position="27"/>
    </location>
</feature>
<sequence>MDTDSGGSSSNTPRGSGGTIESPRVSQRASNSCAFCTKRKIKCNKAIPCDNCIRRGHPESCTRLPAIVRGRLINAPSAAQRAPLTPDQVRLLREGQLQRENVGLRRRVGDLESRIRELEAGGSGSTPSGRSGSRSLDIGPNAPASGPTPSSSADSPLGTNAFAHLLSAANGHAASGQTAHREGPEKSRQDDPDVLEPFVHVMGIPQQPERAGSPHPGGGKGRGRGASDASGLPDLPSRKSTDLGQTDLLTLLPTPPQSSLIIRASFKYLCFFHPSVHVPTFIKEHDEWIAATAEGEDVEKGDAWLSYYFGLLSIGMYMCGDLLAPELNLTADETLSLSSFWFDVTLEALNRSKFMSTNPTMEALMTICILPIVSYHFGASAYCEMLLHVGLRVAQLLRLHLLTPEPEDKTDLTPGLIYRETGRRIWLHLRLGEGRPDFANIGGLRLPQGATAEPLNVDDEDLTDTTADPRPLSEFTRITHLLCAGRRYRIFRQFAEAFAEATSLKDQYVIAMAADQALATNFATFPALNGTDNDTFEEQFDLNGPHDFRPHSRYIWSLLQASGKVLVYRSFLGRSYIDERFSEVRQTCLSAAREILRQRRRHVPPMFLRAWPVASYTVLAGVVLATELLHGNPTEAERAQLVADVQFAIDSLWLCGASSLVVQRGVLLLRRFIEAPVKPPATLPENIAASVGGVAPAIVAGAPLPAAQELWPTMPIEHPPPGQGDVWMGEDVWSSALVALENEESSGWWTTLL</sequence>
<dbReference type="Gene3D" id="4.10.240.10">
    <property type="entry name" value="Zn(2)-C6 fungal-type DNA-binding domain"/>
    <property type="match status" value="1"/>
</dbReference>
<evidence type="ECO:0000313" key="6">
    <source>
        <dbReference type="Proteomes" id="UP001565368"/>
    </source>
</evidence>
<feature type="compositionally biased region" description="Low complexity" evidence="3">
    <location>
        <begin position="125"/>
        <end position="156"/>
    </location>
</feature>
<dbReference type="PANTHER" id="PTHR31001:SF76">
    <property type="entry name" value="ZN(2)-C6 FUNGAL-TYPE DOMAIN-CONTAINING PROTEIN"/>
    <property type="match status" value="1"/>
</dbReference>
<evidence type="ECO:0000256" key="3">
    <source>
        <dbReference type="SAM" id="MobiDB-lite"/>
    </source>
</evidence>
<reference evidence="5 6" key="1">
    <citation type="submission" date="2023-08" db="EMBL/GenBank/DDBJ databases">
        <title>Annotated Genome Sequence of Vanrija albida AlHP1.</title>
        <authorList>
            <person name="Herzog R."/>
        </authorList>
    </citation>
    <scope>NUCLEOTIDE SEQUENCE [LARGE SCALE GENOMIC DNA]</scope>
    <source>
        <strain evidence="5 6">AlHP1</strain>
    </source>
</reference>
<dbReference type="SUPFAM" id="SSF57701">
    <property type="entry name" value="Zn2/Cys6 DNA-binding domain"/>
    <property type="match status" value="1"/>
</dbReference>
<keyword evidence="6" id="KW-1185">Reference proteome</keyword>
<evidence type="ECO:0000256" key="1">
    <source>
        <dbReference type="ARBA" id="ARBA00004123"/>
    </source>
</evidence>
<gene>
    <name evidence="5" type="ORF">Q8F55_008633</name>
</gene>
<dbReference type="EMBL" id="JBBXJM010000007">
    <property type="protein sequence ID" value="KAL1405010.1"/>
    <property type="molecule type" value="Genomic_DNA"/>
</dbReference>
<feature type="region of interest" description="Disordered" evidence="3">
    <location>
        <begin position="115"/>
        <end position="158"/>
    </location>
</feature>
<evidence type="ECO:0000313" key="5">
    <source>
        <dbReference type="EMBL" id="KAL1405010.1"/>
    </source>
</evidence>
<proteinExistence type="predicted"/>
<feature type="compositionally biased region" description="Polar residues" evidence="3">
    <location>
        <begin position="1"/>
        <end position="14"/>
    </location>
</feature>
<dbReference type="PROSITE" id="PS50048">
    <property type="entry name" value="ZN2_CY6_FUNGAL_2"/>
    <property type="match status" value="1"/>
</dbReference>
<dbReference type="PANTHER" id="PTHR31001">
    <property type="entry name" value="UNCHARACTERIZED TRANSCRIPTIONAL REGULATORY PROTEIN"/>
    <property type="match status" value="1"/>
</dbReference>
<dbReference type="GeneID" id="95989676"/>
<dbReference type="Pfam" id="PF00172">
    <property type="entry name" value="Zn_clus"/>
    <property type="match status" value="1"/>
</dbReference>
<organism evidence="5 6">
    <name type="scientific">Vanrija albida</name>
    <dbReference type="NCBI Taxonomy" id="181172"/>
    <lineage>
        <taxon>Eukaryota</taxon>
        <taxon>Fungi</taxon>
        <taxon>Dikarya</taxon>
        <taxon>Basidiomycota</taxon>
        <taxon>Agaricomycotina</taxon>
        <taxon>Tremellomycetes</taxon>
        <taxon>Trichosporonales</taxon>
        <taxon>Trichosporonaceae</taxon>
        <taxon>Vanrija</taxon>
    </lineage>
</organism>
<keyword evidence="2" id="KW-0539">Nucleus</keyword>
<protein>
    <recommendedName>
        <fullName evidence="4">Zn(2)-C6 fungal-type domain-containing protein</fullName>
    </recommendedName>
</protein>
<comment type="subcellular location">
    <subcellularLocation>
        <location evidence="1">Nucleus</location>
    </subcellularLocation>
</comment>
<dbReference type="PROSITE" id="PS00463">
    <property type="entry name" value="ZN2_CY6_FUNGAL_1"/>
    <property type="match status" value="1"/>
</dbReference>
<feature type="domain" description="Zn(2)-C6 fungal-type" evidence="4">
    <location>
        <begin position="32"/>
        <end position="63"/>
    </location>
</feature>
<dbReference type="Proteomes" id="UP001565368">
    <property type="component" value="Unassembled WGS sequence"/>
</dbReference>
<dbReference type="InterPro" id="IPR036864">
    <property type="entry name" value="Zn2-C6_fun-type_DNA-bd_sf"/>
</dbReference>
<name>A0ABR3PRC2_9TREE</name>
<dbReference type="CDD" id="cd00067">
    <property type="entry name" value="GAL4"/>
    <property type="match status" value="1"/>
</dbReference>
<feature type="region of interest" description="Disordered" evidence="3">
    <location>
        <begin position="171"/>
        <end position="192"/>
    </location>
</feature>
<dbReference type="InterPro" id="IPR050613">
    <property type="entry name" value="Sec_Metabolite_Reg"/>
</dbReference>
<evidence type="ECO:0000256" key="2">
    <source>
        <dbReference type="ARBA" id="ARBA00023242"/>
    </source>
</evidence>
<dbReference type="CDD" id="cd12148">
    <property type="entry name" value="fungal_TF_MHR"/>
    <property type="match status" value="1"/>
</dbReference>
<feature type="region of interest" description="Disordered" evidence="3">
    <location>
        <begin position="205"/>
        <end position="241"/>
    </location>
</feature>
<dbReference type="SMART" id="SM00066">
    <property type="entry name" value="GAL4"/>
    <property type="match status" value="1"/>
</dbReference>